<keyword evidence="4" id="KW-1185">Reference proteome</keyword>
<feature type="compositionally biased region" description="Basic and acidic residues" evidence="1">
    <location>
        <begin position="533"/>
        <end position="543"/>
    </location>
</feature>
<gene>
    <name evidence="3" type="ORF">LTR25_010883</name>
</gene>
<dbReference type="Gene3D" id="3.30.70.270">
    <property type="match status" value="1"/>
</dbReference>
<organism evidence="3 4">
    <name type="scientific">Vermiconidia calcicola</name>
    <dbReference type="NCBI Taxonomy" id="1690605"/>
    <lineage>
        <taxon>Eukaryota</taxon>
        <taxon>Fungi</taxon>
        <taxon>Dikarya</taxon>
        <taxon>Ascomycota</taxon>
        <taxon>Pezizomycotina</taxon>
        <taxon>Dothideomycetes</taxon>
        <taxon>Dothideomycetidae</taxon>
        <taxon>Mycosphaerellales</taxon>
        <taxon>Extremaceae</taxon>
        <taxon>Vermiconidia</taxon>
    </lineage>
</organism>
<dbReference type="InterPro" id="IPR036775">
    <property type="entry name" value="DNA_pol_Y-fam_lit_finger_sf"/>
</dbReference>
<evidence type="ECO:0000256" key="1">
    <source>
        <dbReference type="SAM" id="MobiDB-lite"/>
    </source>
</evidence>
<dbReference type="GO" id="GO:0006281">
    <property type="term" value="P:DNA repair"/>
    <property type="evidence" value="ECO:0007669"/>
    <property type="project" value="InterPro"/>
</dbReference>
<feature type="compositionally biased region" description="Acidic residues" evidence="1">
    <location>
        <begin position="548"/>
        <end position="559"/>
    </location>
</feature>
<dbReference type="GO" id="GO:0070987">
    <property type="term" value="P:error-free translesion synthesis"/>
    <property type="evidence" value="ECO:0007669"/>
    <property type="project" value="UniProtKB-ARBA"/>
</dbReference>
<dbReference type="GO" id="GO:0003684">
    <property type="term" value="F:damaged DNA binding"/>
    <property type="evidence" value="ECO:0007669"/>
    <property type="project" value="InterPro"/>
</dbReference>
<evidence type="ECO:0000313" key="3">
    <source>
        <dbReference type="EMBL" id="KAK5527840.1"/>
    </source>
</evidence>
<dbReference type="PANTHER" id="PTHR46404">
    <property type="entry name" value="DNA POLYMERASE IOTA"/>
    <property type="match status" value="1"/>
</dbReference>
<dbReference type="Gene3D" id="3.30.1490.100">
    <property type="entry name" value="DNA polymerase, Y-family, little finger domain"/>
    <property type="match status" value="1"/>
</dbReference>
<dbReference type="PROSITE" id="PS50173">
    <property type="entry name" value="UMUC"/>
    <property type="match status" value="1"/>
</dbReference>
<dbReference type="InterPro" id="IPR043128">
    <property type="entry name" value="Rev_trsase/Diguanyl_cyclase"/>
</dbReference>
<dbReference type="InterPro" id="IPR001126">
    <property type="entry name" value="UmuC"/>
</dbReference>
<dbReference type="AlphaFoldDB" id="A0AAV9PQK8"/>
<accession>A0AAV9PQK8</accession>
<dbReference type="EMBL" id="JAXLQG010000032">
    <property type="protein sequence ID" value="KAK5527840.1"/>
    <property type="molecule type" value="Genomic_DNA"/>
</dbReference>
<protein>
    <recommendedName>
        <fullName evidence="2">UmuC domain-containing protein</fullName>
    </recommendedName>
</protein>
<dbReference type="InterPro" id="IPR043502">
    <property type="entry name" value="DNA/RNA_pol_sf"/>
</dbReference>
<dbReference type="InterPro" id="IPR017961">
    <property type="entry name" value="DNA_pol_Y-fam_little_finger"/>
</dbReference>
<feature type="region of interest" description="Disordered" evidence="1">
    <location>
        <begin position="518"/>
        <end position="559"/>
    </location>
</feature>
<feature type="domain" description="UmuC" evidence="2">
    <location>
        <begin position="15"/>
        <end position="262"/>
    </location>
</feature>
<dbReference type="GO" id="GO:0003887">
    <property type="term" value="F:DNA-directed DNA polymerase activity"/>
    <property type="evidence" value="ECO:0007669"/>
    <property type="project" value="TreeGrafter"/>
</dbReference>
<dbReference type="Proteomes" id="UP001345827">
    <property type="component" value="Unassembled WGS sequence"/>
</dbReference>
<dbReference type="FunFam" id="3.40.1170.60:FF:000006">
    <property type="entry name" value="DNA polymerase iota"/>
    <property type="match status" value="1"/>
</dbReference>
<name>A0AAV9PQK8_9PEZI</name>
<dbReference type="Pfam" id="PF11799">
    <property type="entry name" value="IMS_C"/>
    <property type="match status" value="1"/>
</dbReference>
<evidence type="ECO:0000259" key="2">
    <source>
        <dbReference type="PROSITE" id="PS50173"/>
    </source>
</evidence>
<dbReference type="PANTHER" id="PTHR46404:SF1">
    <property type="entry name" value="DNA POLYMERASE IOTA"/>
    <property type="match status" value="1"/>
</dbReference>
<dbReference type="Gene3D" id="3.40.1170.60">
    <property type="match status" value="1"/>
</dbReference>
<reference evidence="3 4" key="1">
    <citation type="submission" date="2023-06" db="EMBL/GenBank/DDBJ databases">
        <title>Black Yeasts Isolated from many extreme environments.</title>
        <authorList>
            <person name="Coleine C."/>
            <person name="Stajich J.E."/>
            <person name="Selbmann L."/>
        </authorList>
    </citation>
    <scope>NUCLEOTIDE SEQUENCE [LARGE SCALE GENOMIC DNA]</scope>
    <source>
        <strain evidence="3 4">CCFEE 5887</strain>
    </source>
</reference>
<sequence>MQTARKLQRDDSRIIIHFDYDCFYASVVENEDPALKSVPLAIQQKQIVVTCNYEARRRGLRKLQLITEAKKVCPEAVIVLGEDLTRFRDASKDLYGFLQGSVWSGRAERLGFDEVWLDCTDMVEYNLTLLNHHDLSHSYFCLDKADPTAGFDYDASRVFGPTYPCEPPNLAHLSENEKNLRLRLTLGSHLARHIRHELEAQKGYTSTVGIATNKTLSKLVGNVNKPKNQTTIMPPFEPVGATTSSVTQFIDSHDIGKIPGIGFKLAQKIRAQILGRDGQSAEGLVYGGTKESVSVLDVRSHPGMGPELLEDILGGPGSFKGIGWKVWELIHGIDDTEVGKAKRVPSQISQEDSYMKYLHTFEQVREQLHLLAARLLLRMRMDLLEDDEEAGGDDSACSRRWIARPRTLRLSTRPRPPPGPDGVRARTFQRISRSAPMPSFVFSLSDPTSALTERLVEETLVPMFRKLHHEKTGWNLSLINVAATNMAESAAETKDSKGRDIGKMFRRQDEVLRDFRVTDNSEDTNDLGSLIAEPHDPRPHEPDFEAQAAEEWDSEDSESQEVVRCGLCHNVIPSFALAAHQRYHELSN</sequence>
<evidence type="ECO:0000313" key="4">
    <source>
        <dbReference type="Proteomes" id="UP001345827"/>
    </source>
</evidence>
<proteinExistence type="predicted"/>
<dbReference type="SUPFAM" id="SSF56672">
    <property type="entry name" value="DNA/RNA polymerases"/>
    <property type="match status" value="1"/>
</dbReference>
<comment type="caution">
    <text evidence="3">The sequence shown here is derived from an EMBL/GenBank/DDBJ whole genome shotgun (WGS) entry which is preliminary data.</text>
</comment>
<dbReference type="Pfam" id="PF00817">
    <property type="entry name" value="IMS"/>
    <property type="match status" value="1"/>
</dbReference>